<dbReference type="Pfam" id="PF04103">
    <property type="entry name" value="CD20"/>
    <property type="match status" value="1"/>
</dbReference>
<keyword evidence="3 6" id="KW-1133">Transmembrane helix</keyword>
<feature type="compositionally biased region" description="Polar residues" evidence="5">
    <location>
        <begin position="96"/>
        <end position="136"/>
    </location>
</feature>
<comment type="subcellular location">
    <subcellularLocation>
        <location evidence="1">Membrane</location>
        <topology evidence="1">Multi-pass membrane protein</topology>
    </subcellularLocation>
</comment>
<dbReference type="GO" id="GO:0016020">
    <property type="term" value="C:membrane"/>
    <property type="evidence" value="ECO:0007669"/>
    <property type="project" value="UniProtKB-SubCell"/>
</dbReference>
<evidence type="ECO:0000256" key="5">
    <source>
        <dbReference type="SAM" id="MobiDB-lite"/>
    </source>
</evidence>
<feature type="transmembrane region" description="Helical" evidence="6">
    <location>
        <begin position="180"/>
        <end position="201"/>
    </location>
</feature>
<keyword evidence="2 6" id="KW-0812">Transmembrane</keyword>
<feature type="region of interest" description="Disordered" evidence="5">
    <location>
        <begin position="27"/>
        <end position="53"/>
    </location>
</feature>
<evidence type="ECO:0000256" key="2">
    <source>
        <dbReference type="ARBA" id="ARBA00022692"/>
    </source>
</evidence>
<keyword evidence="4 6" id="KW-0472">Membrane</keyword>
<dbReference type="Proteomes" id="UP000824782">
    <property type="component" value="Unassembled WGS sequence"/>
</dbReference>
<evidence type="ECO:0000256" key="3">
    <source>
        <dbReference type="ARBA" id="ARBA00022989"/>
    </source>
</evidence>
<sequence>MSSSMNGDNSCDYGCVHYRPPGYPMSSTSQMSNIRSAPPATQQWDNSSPPPAYDTIDRIPGWNEHNPYLYTSPTIEIWIPRTENNVFSTSQVSNVLPSAQQAPDPQDNTPNTPSVSPDPSGLSTLSHQNTGVPQNTDLKDTMRRFQQKILGILLIIVFIIEISLGISVESSPISSDVSPALFGIVYWVPAFHIVAGIALIVSWTRTSICSVQCALYMNVLSFLVSGIGLAFYVYNLNGLHCTFTQPTMCHKAQVSHEIIRNIVM</sequence>
<accession>A0AAV6Z3K2</accession>
<name>A0AAV6Z3K2_ENGPU</name>
<dbReference type="EMBL" id="WNYA01004467">
    <property type="protein sequence ID" value="KAG8542755.1"/>
    <property type="molecule type" value="Genomic_DNA"/>
</dbReference>
<organism evidence="7 8">
    <name type="scientific">Engystomops pustulosus</name>
    <name type="common">Tungara frog</name>
    <name type="synonym">Physalaemus pustulosus</name>
    <dbReference type="NCBI Taxonomy" id="76066"/>
    <lineage>
        <taxon>Eukaryota</taxon>
        <taxon>Metazoa</taxon>
        <taxon>Chordata</taxon>
        <taxon>Craniata</taxon>
        <taxon>Vertebrata</taxon>
        <taxon>Euteleostomi</taxon>
        <taxon>Amphibia</taxon>
        <taxon>Batrachia</taxon>
        <taxon>Anura</taxon>
        <taxon>Neobatrachia</taxon>
        <taxon>Hyloidea</taxon>
        <taxon>Leptodactylidae</taxon>
        <taxon>Leiuperinae</taxon>
        <taxon>Engystomops</taxon>
    </lineage>
</organism>
<reference evidence="7" key="1">
    <citation type="thesis" date="2020" institute="ProQuest LLC" country="789 East Eisenhower Parkway, Ann Arbor, MI, USA">
        <title>Comparative Genomics and Chromosome Evolution.</title>
        <authorList>
            <person name="Mudd A.B."/>
        </authorList>
    </citation>
    <scope>NUCLEOTIDE SEQUENCE</scope>
    <source>
        <strain evidence="7">237g6f4</strain>
        <tissue evidence="7">Blood</tissue>
    </source>
</reference>
<gene>
    <name evidence="7" type="ORF">GDO81_026144</name>
</gene>
<comment type="caution">
    <text evidence="7">The sequence shown here is derived from an EMBL/GenBank/DDBJ whole genome shotgun (WGS) entry which is preliminary data.</text>
</comment>
<dbReference type="InterPro" id="IPR007237">
    <property type="entry name" value="CD20-like"/>
</dbReference>
<feature type="compositionally biased region" description="Polar residues" evidence="5">
    <location>
        <begin position="27"/>
        <end position="47"/>
    </location>
</feature>
<evidence type="ECO:0000256" key="1">
    <source>
        <dbReference type="ARBA" id="ARBA00004141"/>
    </source>
</evidence>
<evidence type="ECO:0000256" key="4">
    <source>
        <dbReference type="ARBA" id="ARBA00023136"/>
    </source>
</evidence>
<proteinExistence type="predicted"/>
<feature type="transmembrane region" description="Helical" evidence="6">
    <location>
        <begin position="213"/>
        <end position="234"/>
    </location>
</feature>
<feature type="region of interest" description="Disordered" evidence="5">
    <location>
        <begin position="96"/>
        <end position="138"/>
    </location>
</feature>
<evidence type="ECO:0000313" key="7">
    <source>
        <dbReference type="EMBL" id="KAG8542755.1"/>
    </source>
</evidence>
<protein>
    <submittedName>
        <fullName evidence="7">Uncharacterized protein</fullName>
    </submittedName>
</protein>
<evidence type="ECO:0000256" key="6">
    <source>
        <dbReference type="SAM" id="Phobius"/>
    </source>
</evidence>
<feature type="transmembrane region" description="Helical" evidence="6">
    <location>
        <begin position="149"/>
        <end position="168"/>
    </location>
</feature>
<keyword evidence="8" id="KW-1185">Reference proteome</keyword>
<evidence type="ECO:0000313" key="8">
    <source>
        <dbReference type="Proteomes" id="UP000824782"/>
    </source>
</evidence>
<dbReference type="AlphaFoldDB" id="A0AAV6Z3K2"/>